<name>A0ABD2N802_9CUCU</name>
<feature type="non-terminal residue" evidence="1">
    <location>
        <position position="62"/>
    </location>
</feature>
<keyword evidence="2" id="KW-1185">Reference proteome</keyword>
<dbReference type="AlphaFoldDB" id="A0ABD2N802"/>
<gene>
    <name evidence="1" type="ORF">HHI36_024186</name>
</gene>
<dbReference type="EMBL" id="JABFTP020000070">
    <property type="protein sequence ID" value="KAL3274734.1"/>
    <property type="molecule type" value="Genomic_DNA"/>
</dbReference>
<comment type="caution">
    <text evidence="1">The sequence shown here is derived from an EMBL/GenBank/DDBJ whole genome shotgun (WGS) entry which is preliminary data.</text>
</comment>
<accession>A0ABD2N802</accession>
<dbReference type="Proteomes" id="UP001516400">
    <property type="component" value="Unassembled WGS sequence"/>
</dbReference>
<proteinExistence type="predicted"/>
<evidence type="ECO:0000313" key="2">
    <source>
        <dbReference type="Proteomes" id="UP001516400"/>
    </source>
</evidence>
<protein>
    <submittedName>
        <fullName evidence="1">Uncharacterized protein</fullName>
    </submittedName>
</protein>
<evidence type="ECO:0000313" key="1">
    <source>
        <dbReference type="EMBL" id="KAL3274734.1"/>
    </source>
</evidence>
<reference evidence="1 2" key="1">
    <citation type="journal article" date="2021" name="BMC Biol.">
        <title>Horizontally acquired antibacterial genes associated with adaptive radiation of ladybird beetles.</title>
        <authorList>
            <person name="Li H.S."/>
            <person name="Tang X.F."/>
            <person name="Huang Y.H."/>
            <person name="Xu Z.Y."/>
            <person name="Chen M.L."/>
            <person name="Du X.Y."/>
            <person name="Qiu B.Y."/>
            <person name="Chen P.T."/>
            <person name="Zhang W."/>
            <person name="Slipinski A."/>
            <person name="Escalona H.E."/>
            <person name="Waterhouse R.M."/>
            <person name="Zwick A."/>
            <person name="Pang H."/>
        </authorList>
    </citation>
    <scope>NUCLEOTIDE SEQUENCE [LARGE SCALE GENOMIC DNA]</scope>
    <source>
        <strain evidence="1">SYSU2018</strain>
    </source>
</reference>
<sequence>MMPVEFLPEIAVVETARNTVLGKMINGSHNKKSNSVFIFIRQVLSVLPALQNVITGPTLTIQ</sequence>
<organism evidence="1 2">
    <name type="scientific">Cryptolaemus montrouzieri</name>
    <dbReference type="NCBI Taxonomy" id="559131"/>
    <lineage>
        <taxon>Eukaryota</taxon>
        <taxon>Metazoa</taxon>
        <taxon>Ecdysozoa</taxon>
        <taxon>Arthropoda</taxon>
        <taxon>Hexapoda</taxon>
        <taxon>Insecta</taxon>
        <taxon>Pterygota</taxon>
        <taxon>Neoptera</taxon>
        <taxon>Endopterygota</taxon>
        <taxon>Coleoptera</taxon>
        <taxon>Polyphaga</taxon>
        <taxon>Cucujiformia</taxon>
        <taxon>Coccinelloidea</taxon>
        <taxon>Coccinellidae</taxon>
        <taxon>Scymninae</taxon>
        <taxon>Scymnini</taxon>
        <taxon>Cryptolaemus</taxon>
    </lineage>
</organism>